<dbReference type="PANTHER" id="PTHR40980:SF4">
    <property type="entry name" value="TONB-DEPENDENT RECEPTOR-LIKE BETA-BARREL DOMAIN-CONTAINING PROTEIN"/>
    <property type="match status" value="1"/>
</dbReference>
<dbReference type="InterPro" id="IPR036942">
    <property type="entry name" value="Beta-barrel_TonB_sf"/>
</dbReference>
<keyword evidence="9 10" id="KW-0998">Cell outer membrane</keyword>
<dbReference type="Proteomes" id="UP000647133">
    <property type="component" value="Unassembled WGS sequence"/>
</dbReference>
<feature type="signal peptide" evidence="12">
    <location>
        <begin position="1"/>
        <end position="27"/>
    </location>
</feature>
<evidence type="ECO:0000256" key="8">
    <source>
        <dbReference type="ARBA" id="ARBA00023136"/>
    </source>
</evidence>
<evidence type="ECO:0000256" key="5">
    <source>
        <dbReference type="ARBA" id="ARBA00022692"/>
    </source>
</evidence>
<feature type="domain" description="Secretin/TonB short N-terminal" evidence="13">
    <location>
        <begin position="61"/>
        <end position="112"/>
    </location>
</feature>
<evidence type="ECO:0000313" key="14">
    <source>
        <dbReference type="EMBL" id="MBD8489163.1"/>
    </source>
</evidence>
<comment type="caution">
    <text evidence="14">The sequence shown here is derived from an EMBL/GenBank/DDBJ whole genome shotgun (WGS) entry which is preliminary data.</text>
</comment>
<dbReference type="SMART" id="SM00965">
    <property type="entry name" value="STN"/>
    <property type="match status" value="1"/>
</dbReference>
<keyword evidence="3 10" id="KW-1134">Transmembrane beta strand</keyword>
<evidence type="ECO:0000256" key="1">
    <source>
        <dbReference type="ARBA" id="ARBA00004571"/>
    </source>
</evidence>
<evidence type="ECO:0000256" key="11">
    <source>
        <dbReference type="RuleBase" id="RU003357"/>
    </source>
</evidence>
<evidence type="ECO:0000256" key="3">
    <source>
        <dbReference type="ARBA" id="ARBA00022452"/>
    </source>
</evidence>
<evidence type="ECO:0000313" key="15">
    <source>
        <dbReference type="Proteomes" id="UP000647133"/>
    </source>
</evidence>
<dbReference type="InterPro" id="IPR039426">
    <property type="entry name" value="TonB-dep_rcpt-like"/>
</dbReference>
<evidence type="ECO:0000256" key="9">
    <source>
        <dbReference type="ARBA" id="ARBA00023237"/>
    </source>
</evidence>
<dbReference type="InterPro" id="IPR011662">
    <property type="entry name" value="Secretin/TonB_short_N"/>
</dbReference>
<accession>A0ABR9AK29</accession>
<dbReference type="Gene3D" id="2.40.170.20">
    <property type="entry name" value="TonB-dependent receptor, beta-barrel domain"/>
    <property type="match status" value="1"/>
</dbReference>
<reference evidence="14 15" key="1">
    <citation type="submission" date="2020-09" db="EMBL/GenBank/DDBJ databases">
        <title>Echinicola sp. CAU 1574 isolated from sand of Sido Beach.</title>
        <authorList>
            <person name="Kim W."/>
        </authorList>
    </citation>
    <scope>NUCLEOTIDE SEQUENCE [LARGE SCALE GENOMIC DNA]</scope>
    <source>
        <strain evidence="14 15">CAU 1574</strain>
    </source>
</reference>
<keyword evidence="4" id="KW-0410">Iron transport</keyword>
<dbReference type="InterPro" id="IPR010104">
    <property type="entry name" value="TonB_rcpt_bac"/>
</dbReference>
<keyword evidence="15" id="KW-1185">Reference proteome</keyword>
<evidence type="ECO:0000259" key="13">
    <source>
        <dbReference type="SMART" id="SM00965"/>
    </source>
</evidence>
<evidence type="ECO:0000256" key="6">
    <source>
        <dbReference type="ARBA" id="ARBA00023004"/>
    </source>
</evidence>
<dbReference type="Gene3D" id="2.170.130.10">
    <property type="entry name" value="TonB-dependent receptor, plug domain"/>
    <property type="match status" value="1"/>
</dbReference>
<dbReference type="SUPFAM" id="SSF56935">
    <property type="entry name" value="Porins"/>
    <property type="match status" value="1"/>
</dbReference>
<gene>
    <name evidence="14" type="ORF">IFO69_10440</name>
</gene>
<dbReference type="Gene3D" id="2.60.40.1120">
    <property type="entry name" value="Carboxypeptidase-like, regulatory domain"/>
    <property type="match status" value="1"/>
</dbReference>
<comment type="similarity">
    <text evidence="10 11">Belongs to the TonB-dependent receptor family.</text>
</comment>
<keyword evidence="8 10" id="KW-0472">Membrane</keyword>
<sequence length="1010" mass="114277">MKLITKKSIHFLLGIMFLNLIPLTATQAAHKDELLKKEISLHANHKPLGTVLANMDEEYQIGFIYNNQLPGLKKYVSLRVSNLPLSSVLDRLLIPNNLNYKVVSGQIAIVPFKQETETNVINGSLKGTVTGLPDYMPLPYATVNFKGSDKYTLTNDQGQFFFPSVPTGSHTLQISYLGYESLEKQIEIISGETTELKVEMVSNMSELEGVTITGIRRGEVKALNSMKNAENIKYVMSQEQIERFPDLTVSESLQRVPGVAVGYSYGIPRDIIIRGLSQSLSSMTLNGTRLPSTGAGGRDTDLNGILANSIESIEVIKTLTPDRDADGTGGAVNIITKSPAKDEKLFDAKLAGGYNGLVNKATYDAGLTFGERKKKTSYIIGTSYSRNWRGEDRVEKDYDTYSVNGTESTYLSNLDLDGYEIKRDNLALNGEFKYYPNDRSELYLRGSYNLYYEIQNRLERIFNIGEYTSSDQVDNLRITQSGNWRDYHKNLLQASMGGKSYIGDMKLDYDLTLSQGKYDQPIYYSAAFVRDGLSAGLNLQNPITPQFEFSEADPYSPDLFTTNRYINRHDRSVDRDGQLTLNINKPYQLGRHKGNLKFGGRGKLKYNDRSRNYFLHDLNEGSFVLSDYLSDYKKDDHYEGAYNMGQFPEAEAMEAYYNQHPELFSDNETYTRQNTDPDSFEGSEYLAAAYVMTALNIDNLQIITGIRYEKTGFDYEGNRVNFDDQGNYVSTNPISTDRTFDGWFPSINLRYALGKGTNIRGAVTRSLSRPSYYDLVPWEEVETRRNRVKMGNPDLTQSTSINYDILFEHYFKSVGILSGGVFMKNINDYIYESSYIQEGGTYDGYTVNQTVNGANAIARGFELAWQQQLTFLPGIWNGLGIYANYTYVNSEFEIPGTQSTRTVKLPEMRPHVGNVSLSYEKFGFSGRLSMYFYGTFNSELAENPENDLQEKGRKQLDFSASQQLTDRLSLFIGVNNLTNEPISDIYRDGRRQNDAVYGRWGQLGLRFKTY</sequence>
<dbReference type="SUPFAM" id="SSF49452">
    <property type="entry name" value="Starch-binding domain-like"/>
    <property type="match status" value="1"/>
</dbReference>
<keyword evidence="5 10" id="KW-0812">Transmembrane</keyword>
<comment type="subcellular location">
    <subcellularLocation>
        <location evidence="1 10">Cell outer membrane</location>
        <topology evidence="1 10">Multi-pass membrane protein</topology>
    </subcellularLocation>
</comment>
<proteinExistence type="inferred from homology"/>
<dbReference type="InterPro" id="IPR013784">
    <property type="entry name" value="Carb-bd-like_fold"/>
</dbReference>
<dbReference type="InterPro" id="IPR012910">
    <property type="entry name" value="Plug_dom"/>
</dbReference>
<keyword evidence="12" id="KW-0732">Signal</keyword>
<feature type="chain" id="PRO_5046504164" evidence="12">
    <location>
        <begin position="28"/>
        <end position="1010"/>
    </location>
</feature>
<dbReference type="InterPro" id="IPR000531">
    <property type="entry name" value="Beta-barrel_TonB"/>
</dbReference>
<name>A0ABR9AK29_9BACT</name>
<evidence type="ECO:0000256" key="12">
    <source>
        <dbReference type="SAM" id="SignalP"/>
    </source>
</evidence>
<dbReference type="Pfam" id="PF00593">
    <property type="entry name" value="TonB_dep_Rec_b-barrel"/>
    <property type="match status" value="1"/>
</dbReference>
<keyword evidence="6" id="KW-0408">Iron</keyword>
<dbReference type="InterPro" id="IPR037066">
    <property type="entry name" value="Plug_dom_sf"/>
</dbReference>
<dbReference type="Pfam" id="PF13715">
    <property type="entry name" value="CarbopepD_reg_2"/>
    <property type="match status" value="1"/>
</dbReference>
<dbReference type="PANTHER" id="PTHR40980">
    <property type="entry name" value="PLUG DOMAIN-CONTAINING PROTEIN"/>
    <property type="match status" value="1"/>
</dbReference>
<keyword evidence="14" id="KW-0675">Receptor</keyword>
<keyword evidence="4" id="KW-0406">Ion transport</keyword>
<evidence type="ECO:0000256" key="10">
    <source>
        <dbReference type="PROSITE-ProRule" id="PRU01360"/>
    </source>
</evidence>
<evidence type="ECO:0000256" key="2">
    <source>
        <dbReference type="ARBA" id="ARBA00022448"/>
    </source>
</evidence>
<dbReference type="NCBIfam" id="TIGR01782">
    <property type="entry name" value="TonB-Xanth-Caul"/>
    <property type="match status" value="1"/>
</dbReference>
<protein>
    <submittedName>
        <fullName evidence="14">TonB-dependent receptor</fullName>
    </submittedName>
</protein>
<evidence type="ECO:0000256" key="7">
    <source>
        <dbReference type="ARBA" id="ARBA00023077"/>
    </source>
</evidence>
<keyword evidence="2 10" id="KW-0813">Transport</keyword>
<dbReference type="CDD" id="cd01347">
    <property type="entry name" value="ligand_gated_channel"/>
    <property type="match status" value="1"/>
</dbReference>
<dbReference type="EMBL" id="JACYTQ010000003">
    <property type="protein sequence ID" value="MBD8489163.1"/>
    <property type="molecule type" value="Genomic_DNA"/>
</dbReference>
<dbReference type="Pfam" id="PF07715">
    <property type="entry name" value="Plug"/>
    <property type="match status" value="1"/>
</dbReference>
<dbReference type="PROSITE" id="PS52016">
    <property type="entry name" value="TONB_DEPENDENT_REC_3"/>
    <property type="match status" value="1"/>
</dbReference>
<evidence type="ECO:0000256" key="4">
    <source>
        <dbReference type="ARBA" id="ARBA00022496"/>
    </source>
</evidence>
<dbReference type="RefSeq" id="WP_192010051.1">
    <property type="nucleotide sequence ID" value="NZ_JACYTQ010000003.1"/>
</dbReference>
<keyword evidence="7 11" id="KW-0798">TonB box</keyword>
<organism evidence="14 15">
    <name type="scientific">Echinicola arenosa</name>
    <dbReference type="NCBI Taxonomy" id="2774144"/>
    <lineage>
        <taxon>Bacteria</taxon>
        <taxon>Pseudomonadati</taxon>
        <taxon>Bacteroidota</taxon>
        <taxon>Cytophagia</taxon>
        <taxon>Cytophagales</taxon>
        <taxon>Cyclobacteriaceae</taxon>
        <taxon>Echinicola</taxon>
    </lineage>
</organism>